<dbReference type="InterPro" id="IPR036737">
    <property type="entry name" value="OmpA-like_sf"/>
</dbReference>
<proteinExistence type="predicted"/>
<dbReference type="Gene3D" id="3.30.1330.60">
    <property type="entry name" value="OmpA-like domain"/>
    <property type="match status" value="1"/>
</dbReference>
<gene>
    <name evidence="4" type="ORF">GCM10017083_15750</name>
</gene>
<feature type="compositionally biased region" description="Low complexity" evidence="2">
    <location>
        <begin position="127"/>
        <end position="149"/>
    </location>
</feature>
<evidence type="ECO:0000256" key="2">
    <source>
        <dbReference type="SAM" id="MobiDB-lite"/>
    </source>
</evidence>
<dbReference type="Proteomes" id="UP000630353">
    <property type="component" value="Unassembled WGS sequence"/>
</dbReference>
<protein>
    <submittedName>
        <fullName evidence="4">Membrane protein</fullName>
    </submittedName>
</protein>
<dbReference type="PROSITE" id="PS51123">
    <property type="entry name" value="OMPA_2"/>
    <property type="match status" value="1"/>
</dbReference>
<name>A0A918XRM6_9PROT</name>
<reference evidence="4" key="2">
    <citation type="submission" date="2020-09" db="EMBL/GenBank/DDBJ databases">
        <authorList>
            <person name="Sun Q."/>
            <person name="Kim S."/>
        </authorList>
    </citation>
    <scope>NUCLEOTIDE SEQUENCE</scope>
    <source>
        <strain evidence="4">KCTC 42651</strain>
    </source>
</reference>
<dbReference type="PANTHER" id="PTHR30329:SF21">
    <property type="entry name" value="LIPOPROTEIN YIAD-RELATED"/>
    <property type="match status" value="1"/>
</dbReference>
<feature type="compositionally biased region" description="Low complexity" evidence="2">
    <location>
        <begin position="241"/>
        <end position="261"/>
    </location>
</feature>
<keyword evidence="5" id="KW-1185">Reference proteome</keyword>
<comment type="caution">
    <text evidence="4">The sequence shown here is derived from an EMBL/GenBank/DDBJ whole genome shotgun (WGS) entry which is preliminary data.</text>
</comment>
<feature type="domain" description="OmpA-like" evidence="3">
    <location>
        <begin position="284"/>
        <end position="405"/>
    </location>
</feature>
<evidence type="ECO:0000313" key="4">
    <source>
        <dbReference type="EMBL" id="GHD46537.1"/>
    </source>
</evidence>
<sequence>MTQEARIAKTSAGRRALAVFVMAGALGVTGCSSVPDALNPVEWYRGASDTVGGWFGDEETPAEPGRATAADGGSSANAAYPNLASVPPRPTPTTTAEEREALRKGLVADRANARYSGEPAAAPPTAPTTAAASAGQGASQAPAPSRQATVPPPAPEPAEPRRTARAEPTASGERSNLWPNRPAPETPGLRASTTGRVGDSISRGASPAPAPSPEPAASAIPERRSPAPAEQMAERTTLDSAGPAAGARAAPAEPAVGAPAPTASSQSVIVNEDAIGGGAVAASTFSGRPYLASTIYFGHGSARLTAAELNAIAEIARAAAPSGAGVQVIGHASSRTGDLSLRDHDMANFAISLKRAQAVANALIAAGMPAERVRVEAVSDTQPEYYEVMPSGEAGNRRAEIVLFY</sequence>
<evidence type="ECO:0000259" key="3">
    <source>
        <dbReference type="PROSITE" id="PS51123"/>
    </source>
</evidence>
<dbReference type="RefSeq" id="WP_189988396.1">
    <property type="nucleotide sequence ID" value="NZ_BMZS01000003.1"/>
</dbReference>
<dbReference type="PANTHER" id="PTHR30329">
    <property type="entry name" value="STATOR ELEMENT OF FLAGELLAR MOTOR COMPLEX"/>
    <property type="match status" value="1"/>
</dbReference>
<keyword evidence="1" id="KW-0472">Membrane</keyword>
<dbReference type="PROSITE" id="PS51257">
    <property type="entry name" value="PROKAR_LIPOPROTEIN"/>
    <property type="match status" value="1"/>
</dbReference>
<dbReference type="InterPro" id="IPR006665">
    <property type="entry name" value="OmpA-like"/>
</dbReference>
<organism evidence="4 5">
    <name type="scientific">Thalassobaculum fulvum</name>
    <dbReference type="NCBI Taxonomy" id="1633335"/>
    <lineage>
        <taxon>Bacteria</taxon>
        <taxon>Pseudomonadati</taxon>
        <taxon>Pseudomonadota</taxon>
        <taxon>Alphaproteobacteria</taxon>
        <taxon>Rhodospirillales</taxon>
        <taxon>Thalassobaculaceae</taxon>
        <taxon>Thalassobaculum</taxon>
    </lineage>
</organism>
<feature type="region of interest" description="Disordered" evidence="2">
    <location>
        <begin position="116"/>
        <end position="261"/>
    </location>
</feature>
<reference evidence="4" key="1">
    <citation type="journal article" date="2014" name="Int. J. Syst. Evol. Microbiol.">
        <title>Complete genome sequence of Corynebacterium casei LMG S-19264T (=DSM 44701T), isolated from a smear-ripened cheese.</title>
        <authorList>
            <consortium name="US DOE Joint Genome Institute (JGI-PGF)"/>
            <person name="Walter F."/>
            <person name="Albersmeier A."/>
            <person name="Kalinowski J."/>
            <person name="Ruckert C."/>
        </authorList>
    </citation>
    <scope>NUCLEOTIDE SEQUENCE</scope>
    <source>
        <strain evidence="4">KCTC 42651</strain>
    </source>
</reference>
<feature type="region of interest" description="Disordered" evidence="2">
    <location>
        <begin position="52"/>
        <end position="98"/>
    </location>
</feature>
<dbReference type="CDD" id="cd07185">
    <property type="entry name" value="OmpA_C-like"/>
    <property type="match status" value="1"/>
</dbReference>
<accession>A0A918XRM6</accession>
<dbReference type="GO" id="GO:0016020">
    <property type="term" value="C:membrane"/>
    <property type="evidence" value="ECO:0007669"/>
    <property type="project" value="UniProtKB-UniRule"/>
</dbReference>
<dbReference type="Pfam" id="PF00691">
    <property type="entry name" value="OmpA"/>
    <property type="match status" value="1"/>
</dbReference>
<dbReference type="EMBL" id="BMZS01000003">
    <property type="protein sequence ID" value="GHD46537.1"/>
    <property type="molecule type" value="Genomic_DNA"/>
</dbReference>
<dbReference type="AlphaFoldDB" id="A0A918XRM6"/>
<evidence type="ECO:0000256" key="1">
    <source>
        <dbReference type="PROSITE-ProRule" id="PRU00473"/>
    </source>
</evidence>
<evidence type="ECO:0000313" key="5">
    <source>
        <dbReference type="Proteomes" id="UP000630353"/>
    </source>
</evidence>
<dbReference type="SUPFAM" id="SSF103088">
    <property type="entry name" value="OmpA-like"/>
    <property type="match status" value="1"/>
</dbReference>
<dbReference type="InterPro" id="IPR050330">
    <property type="entry name" value="Bact_OuterMem_StrucFunc"/>
</dbReference>